<reference evidence="2 3" key="1">
    <citation type="submission" date="2019-12" db="EMBL/GenBank/DDBJ databases">
        <authorList>
            <person name="Scholz U."/>
            <person name="Mascher M."/>
            <person name="Fiebig A."/>
        </authorList>
    </citation>
    <scope>NUCLEOTIDE SEQUENCE</scope>
</reference>
<dbReference type="PANTHER" id="PTHR33130:SF33">
    <property type="entry name" value="PUTATIVE (DUF1639)-RELATED"/>
    <property type="match status" value="1"/>
</dbReference>
<dbReference type="AlphaFoldDB" id="A0A7I8J650"/>
<feature type="compositionally biased region" description="Basic and acidic residues" evidence="1">
    <location>
        <begin position="24"/>
        <end position="33"/>
    </location>
</feature>
<keyword evidence="3" id="KW-1185">Reference proteome</keyword>
<dbReference type="InterPro" id="IPR012438">
    <property type="entry name" value="DUF1639"/>
</dbReference>
<proteinExistence type="predicted"/>
<feature type="region of interest" description="Disordered" evidence="1">
    <location>
        <begin position="354"/>
        <end position="376"/>
    </location>
</feature>
<feature type="region of interest" description="Disordered" evidence="1">
    <location>
        <begin position="243"/>
        <end position="267"/>
    </location>
</feature>
<evidence type="ECO:0000313" key="3">
    <source>
        <dbReference type="Proteomes" id="UP001189122"/>
    </source>
</evidence>
<feature type="compositionally biased region" description="Basic and acidic residues" evidence="1">
    <location>
        <begin position="89"/>
        <end position="107"/>
    </location>
</feature>
<dbReference type="PANTHER" id="PTHR33130">
    <property type="entry name" value="PUTATIVE (DUF1639)-RELATED"/>
    <property type="match status" value="1"/>
</dbReference>
<sequence length="376" mass="40602">MMRYQRVSPECLPLSNGRKSSVKSSKDDDRPENGRIPNFSGYSEAKPLRVRSSSSSATAAAAAATTTTTNPSAGQEHHFPSYPLPPADSGHHRDNHAAAKVLSHHEINGSNHTRGGDIVLQWGHNKRSRGSRAEGRAAGDEPSSSSRSKQVAKMQRRMPVPSSDKQLAAAMPPAGGGYSRGANLRACPSVRDSLGSAANNRSGEERSGGVVRAETRSPPPPLPKGSKMAAACAAANGLRAGFHEADGVGSTPSAERDGGDAAAPPPAAAAKERLNLDLFEWPRIYLSLSRKEKEDDFLAMKGSKLPQRPKKRAKNIDKTLQVYHLRSIEIRHVRDTCSGMWLSDLTRGRYEVREKKSVKKKRRGLKGMESMDSESE</sequence>
<evidence type="ECO:0000256" key="1">
    <source>
        <dbReference type="SAM" id="MobiDB-lite"/>
    </source>
</evidence>
<dbReference type="EMBL" id="LR743596">
    <property type="protein sequence ID" value="CAA2626415.1"/>
    <property type="molecule type" value="Genomic_DNA"/>
</dbReference>
<accession>A0A7I8J650</accession>
<dbReference type="Pfam" id="PF07797">
    <property type="entry name" value="DUF1639"/>
    <property type="match status" value="1"/>
</dbReference>
<feature type="compositionally biased region" description="Basic residues" evidence="1">
    <location>
        <begin position="356"/>
        <end position="365"/>
    </location>
</feature>
<feature type="region of interest" description="Disordered" evidence="1">
    <location>
        <begin position="1"/>
        <end position="227"/>
    </location>
</feature>
<gene>
    <name evidence="2" type="ORF">SI7747_09012116</name>
</gene>
<evidence type="ECO:0000313" key="2">
    <source>
        <dbReference type="EMBL" id="CAA2626415.1"/>
    </source>
</evidence>
<dbReference type="EMBL" id="CACRZD030000009">
    <property type="protein sequence ID" value="CAA6665727.1"/>
    <property type="molecule type" value="Genomic_DNA"/>
</dbReference>
<dbReference type="Proteomes" id="UP001189122">
    <property type="component" value="Unassembled WGS sequence"/>
</dbReference>
<protein>
    <submittedName>
        <fullName evidence="2">Uncharacterized protein</fullName>
    </submittedName>
</protein>
<name>A0A7I8J650_SPIIN</name>
<organism evidence="2">
    <name type="scientific">Spirodela intermedia</name>
    <name type="common">Intermediate duckweed</name>
    <dbReference type="NCBI Taxonomy" id="51605"/>
    <lineage>
        <taxon>Eukaryota</taxon>
        <taxon>Viridiplantae</taxon>
        <taxon>Streptophyta</taxon>
        <taxon>Embryophyta</taxon>
        <taxon>Tracheophyta</taxon>
        <taxon>Spermatophyta</taxon>
        <taxon>Magnoliopsida</taxon>
        <taxon>Liliopsida</taxon>
        <taxon>Araceae</taxon>
        <taxon>Lemnoideae</taxon>
        <taxon>Spirodela</taxon>
    </lineage>
</organism>
<feature type="compositionally biased region" description="Low complexity" evidence="1">
    <location>
        <begin position="52"/>
        <end position="69"/>
    </location>
</feature>